<protein>
    <recommendedName>
        <fullName evidence="3">SHS2 domain-containing protein</fullName>
    </recommendedName>
</protein>
<dbReference type="Proteomes" id="UP000177885">
    <property type="component" value="Unassembled WGS sequence"/>
</dbReference>
<dbReference type="Pfam" id="PF11104">
    <property type="entry name" value="PilM_2"/>
    <property type="match status" value="1"/>
</dbReference>
<dbReference type="PIRSF" id="PIRSF019169">
    <property type="entry name" value="PilM"/>
    <property type="match status" value="1"/>
</dbReference>
<accession>A0A1F7TLM0</accession>
<name>A0A1F7TLM0_9BACT</name>
<dbReference type="PANTHER" id="PTHR32432:SF3">
    <property type="entry name" value="ETHANOLAMINE UTILIZATION PROTEIN EUTJ"/>
    <property type="match status" value="1"/>
</dbReference>
<comment type="caution">
    <text evidence="1">The sequence shown here is derived from an EMBL/GenBank/DDBJ whole genome shotgun (WGS) entry which is preliminary data.</text>
</comment>
<dbReference type="Gene3D" id="3.30.420.40">
    <property type="match status" value="2"/>
</dbReference>
<organism evidence="1 2">
    <name type="scientific">Candidatus Uhrbacteria bacterium RIFCSPHIGHO2_01_FULL_63_20</name>
    <dbReference type="NCBI Taxonomy" id="1802385"/>
    <lineage>
        <taxon>Bacteria</taxon>
        <taxon>Candidatus Uhriibacteriota</taxon>
    </lineage>
</organism>
<dbReference type="STRING" id="1802385.A2856_02395"/>
<evidence type="ECO:0000313" key="1">
    <source>
        <dbReference type="EMBL" id="OGL66518.1"/>
    </source>
</evidence>
<evidence type="ECO:0000313" key="2">
    <source>
        <dbReference type="Proteomes" id="UP000177885"/>
    </source>
</evidence>
<dbReference type="PANTHER" id="PTHR32432">
    <property type="entry name" value="CELL DIVISION PROTEIN FTSA-RELATED"/>
    <property type="match status" value="1"/>
</dbReference>
<dbReference type="AlphaFoldDB" id="A0A1F7TLM0"/>
<dbReference type="InterPro" id="IPR043129">
    <property type="entry name" value="ATPase_NBD"/>
</dbReference>
<gene>
    <name evidence="1" type="ORF">A2856_02395</name>
</gene>
<dbReference type="EMBL" id="MGDT01000007">
    <property type="protein sequence ID" value="OGL66518.1"/>
    <property type="molecule type" value="Genomic_DNA"/>
</dbReference>
<dbReference type="InterPro" id="IPR050696">
    <property type="entry name" value="FtsA/MreB"/>
</dbReference>
<dbReference type="Gene3D" id="3.30.1490.300">
    <property type="match status" value="1"/>
</dbReference>
<sequence length="370" mass="39692">MALFGGPKKESFLGVDIGAGGLKVVELSNEKGRATLLTYGYSERLPGETPVSPFDDVKGTAETLAQLCARAGVKTAKAMAALPLSSIFSTIVAVPRRGNEKEMKPLIDTQVAKLTPLPIAEMITYSTFIDPLQAGKASGTQAAGKEQTSPAGKPSDYVRVLVTGAAKTFVQKYIDIFRAAKLELQAIDTESFALVRSLVGKDKSAILLLDIGYTRTNITVVEKGIPFLTRSINVGGSLVTKKVMEQMNVSEAEAEQLKTDLGNQPALVSGKLPPAVEAIMGPILHEVQYALQLYARMELTEFKKVDKVVLTGGSAHLPGLPEHLSSALNLNVYRGDPWARVAYPQDLRPVLDEIGPRMAVAIGLAMREMD</sequence>
<dbReference type="InterPro" id="IPR005883">
    <property type="entry name" value="PilM"/>
</dbReference>
<proteinExistence type="predicted"/>
<dbReference type="CDD" id="cd24049">
    <property type="entry name" value="ASKHA_NBD_PilM"/>
    <property type="match status" value="1"/>
</dbReference>
<evidence type="ECO:0008006" key="3">
    <source>
        <dbReference type="Google" id="ProtNLM"/>
    </source>
</evidence>
<reference evidence="1 2" key="1">
    <citation type="journal article" date="2016" name="Nat. Commun.">
        <title>Thousands of microbial genomes shed light on interconnected biogeochemical processes in an aquifer system.</title>
        <authorList>
            <person name="Anantharaman K."/>
            <person name="Brown C.T."/>
            <person name="Hug L.A."/>
            <person name="Sharon I."/>
            <person name="Castelle C.J."/>
            <person name="Probst A.J."/>
            <person name="Thomas B.C."/>
            <person name="Singh A."/>
            <person name="Wilkins M.J."/>
            <person name="Karaoz U."/>
            <person name="Brodie E.L."/>
            <person name="Williams K.H."/>
            <person name="Hubbard S.S."/>
            <person name="Banfield J.F."/>
        </authorList>
    </citation>
    <scope>NUCLEOTIDE SEQUENCE [LARGE SCALE GENOMIC DNA]</scope>
</reference>
<dbReference type="SUPFAM" id="SSF53067">
    <property type="entry name" value="Actin-like ATPase domain"/>
    <property type="match status" value="1"/>
</dbReference>